<keyword evidence="1" id="KW-0472">Membrane</keyword>
<name>A0A3B0UYM3_9ZZZZ</name>
<dbReference type="AlphaFoldDB" id="A0A3B0UYM3"/>
<feature type="transmembrane region" description="Helical" evidence="1">
    <location>
        <begin position="53"/>
        <end position="77"/>
    </location>
</feature>
<proteinExistence type="predicted"/>
<accession>A0A3B0UYM3</accession>
<feature type="transmembrane region" description="Helical" evidence="1">
    <location>
        <begin position="97"/>
        <end position="116"/>
    </location>
</feature>
<keyword evidence="1" id="KW-1133">Transmembrane helix</keyword>
<evidence type="ECO:0000256" key="1">
    <source>
        <dbReference type="SAM" id="Phobius"/>
    </source>
</evidence>
<gene>
    <name evidence="2" type="ORF">MNBD_DELTA03-1828</name>
</gene>
<feature type="transmembrane region" description="Helical" evidence="1">
    <location>
        <begin position="20"/>
        <end position="41"/>
    </location>
</feature>
<reference evidence="2" key="1">
    <citation type="submission" date="2018-06" db="EMBL/GenBank/DDBJ databases">
        <authorList>
            <person name="Zhirakovskaya E."/>
        </authorList>
    </citation>
    <scope>NUCLEOTIDE SEQUENCE</scope>
</reference>
<sequence>MVYSSGQGGGMNLLGSLNGSILAIMFYAAGLLLYVLGFVNYKWPCRSILLADGLLWLLFLWLALVSITVVFSSYVYAMPYHHCPFCILKPQYYYIGYLIYLTLFPAVFFGLAAPAVEPLRHRAGLGTAITAFQRRAGRLSLILLTLFMITVSWHYVLYKLLGGQT</sequence>
<organism evidence="2">
    <name type="scientific">hydrothermal vent metagenome</name>
    <dbReference type="NCBI Taxonomy" id="652676"/>
    <lineage>
        <taxon>unclassified sequences</taxon>
        <taxon>metagenomes</taxon>
        <taxon>ecological metagenomes</taxon>
    </lineage>
</organism>
<feature type="transmembrane region" description="Helical" evidence="1">
    <location>
        <begin position="136"/>
        <end position="156"/>
    </location>
</feature>
<dbReference type="EMBL" id="UOEX01000163">
    <property type="protein sequence ID" value="VAW36268.1"/>
    <property type="molecule type" value="Genomic_DNA"/>
</dbReference>
<protein>
    <submittedName>
        <fullName evidence="2">Uncharacterized protein</fullName>
    </submittedName>
</protein>
<evidence type="ECO:0000313" key="2">
    <source>
        <dbReference type="EMBL" id="VAW36268.1"/>
    </source>
</evidence>
<keyword evidence="1" id="KW-0812">Transmembrane</keyword>